<dbReference type="SUPFAM" id="SSF53098">
    <property type="entry name" value="Ribonuclease H-like"/>
    <property type="match status" value="1"/>
</dbReference>
<dbReference type="InterPro" id="IPR002559">
    <property type="entry name" value="Transposase_11"/>
</dbReference>
<dbReference type="PANTHER" id="PTHR34614:SF2">
    <property type="entry name" value="TRANSPOSASE IS4-LIKE DOMAIN-CONTAINING PROTEIN"/>
    <property type="match status" value="1"/>
</dbReference>
<dbReference type="Pfam" id="PF01609">
    <property type="entry name" value="DDE_Tnp_1"/>
    <property type="match status" value="1"/>
</dbReference>
<dbReference type="RefSeq" id="WP_195134162.1">
    <property type="nucleotide sequence ID" value="NZ_JADLQX010000094.1"/>
</dbReference>
<evidence type="ECO:0000313" key="3">
    <source>
        <dbReference type="Proteomes" id="UP000702209"/>
    </source>
</evidence>
<evidence type="ECO:0000313" key="2">
    <source>
        <dbReference type="EMBL" id="MBF6302985.1"/>
    </source>
</evidence>
<sequence length="568" mass="63834">MYVKTTKRENKSGVVRYLHLAHNEWDPVKGRAVPKVLFSFGREDDLDRDAVKRLVASLSRLLDPADALAVGAGGAELAFVSSRPFGGAYTLDHLWRWLGIDAIVAGLGQPKRGRRRDVSGIERVLFALVANRPLAPSSKLAAADWICHDVHIDGLPEASDDACYRAMDWLHEVKDELERQVFDRVATLLNLEVDLLFFDTTSTYFEVEDADEPIARDPKGCPAPDGEPDPDAVGFRTWGKSKDSRDDLPQIVIGMAVTRDGIPVRCWCWPGNASDQVLIRQVKDDMRDWTLSKIVWVTDRGFSSAENRRYLRQGDHHYIIGEKLRSGSAEVKAAMSRQGRYLDIAGNMRVKEVRVSDTERFVICYNPEAADRDAATREALVTALREMIDGSDALSDFKRGELRGRIAGKPGLNRFLRVTAGGKLRVDAAKIKAEANFDGKYLLRSSDPKLSSEDIAVGYKQLLEVERGWRDMKSVLDLRPVYHRLEERIRAHVILCWLALLLVRIAETRTHTTWPVIRRDLDRLHIGTFTGPAGTFRRLTDLTKPQRDLLTRLGAAAPKQIIELTPTP</sequence>
<evidence type="ECO:0000259" key="1">
    <source>
        <dbReference type="Pfam" id="PF01609"/>
    </source>
</evidence>
<name>A0ABS0D2B5_9NOCA</name>
<gene>
    <name evidence="2" type="ORF">IU459_36575</name>
</gene>
<dbReference type="EMBL" id="JADLQX010000094">
    <property type="protein sequence ID" value="MBF6302985.1"/>
    <property type="molecule type" value="Genomic_DNA"/>
</dbReference>
<dbReference type="InterPro" id="IPR047654">
    <property type="entry name" value="IS1634_transpos"/>
</dbReference>
<reference evidence="2 3" key="1">
    <citation type="submission" date="2020-10" db="EMBL/GenBank/DDBJ databases">
        <title>Identification of Nocardia species via Next-generation sequencing and recognition of intraspecies genetic diversity.</title>
        <authorList>
            <person name="Li P."/>
            <person name="Li P."/>
            <person name="Lu B."/>
        </authorList>
    </citation>
    <scope>NUCLEOTIDE SEQUENCE [LARGE SCALE GENOMIC DNA]</scope>
    <source>
        <strain evidence="2 3">BJ06-0157</strain>
    </source>
</reference>
<accession>A0ABS0D2B5</accession>
<feature type="domain" description="Transposase IS4-like" evidence="1">
    <location>
        <begin position="258"/>
        <end position="502"/>
    </location>
</feature>
<proteinExistence type="predicted"/>
<dbReference type="PANTHER" id="PTHR34614">
    <property type="match status" value="1"/>
</dbReference>
<organism evidence="2 3">
    <name type="scientific">Nocardia amamiensis</name>
    <dbReference type="NCBI Taxonomy" id="404578"/>
    <lineage>
        <taxon>Bacteria</taxon>
        <taxon>Bacillati</taxon>
        <taxon>Actinomycetota</taxon>
        <taxon>Actinomycetes</taxon>
        <taxon>Mycobacteriales</taxon>
        <taxon>Nocardiaceae</taxon>
        <taxon>Nocardia</taxon>
    </lineage>
</organism>
<protein>
    <submittedName>
        <fullName evidence="2">IS1634 family transposase</fullName>
    </submittedName>
</protein>
<comment type="caution">
    <text evidence="2">The sequence shown here is derived from an EMBL/GenBank/DDBJ whole genome shotgun (WGS) entry which is preliminary data.</text>
</comment>
<dbReference type="NCBIfam" id="NF033559">
    <property type="entry name" value="transpos_IS1634"/>
    <property type="match status" value="1"/>
</dbReference>
<keyword evidence="3" id="KW-1185">Reference proteome</keyword>
<dbReference type="Proteomes" id="UP000702209">
    <property type="component" value="Unassembled WGS sequence"/>
</dbReference>
<dbReference type="InterPro" id="IPR012337">
    <property type="entry name" value="RNaseH-like_sf"/>
</dbReference>